<keyword evidence="2" id="KW-1185">Reference proteome</keyword>
<dbReference type="Proteomes" id="UP000683511">
    <property type="component" value="Chromosome"/>
</dbReference>
<dbReference type="EMBL" id="CP021056">
    <property type="protein sequence ID" value="QXE22699.1"/>
    <property type="molecule type" value="Genomic_DNA"/>
</dbReference>
<reference evidence="1" key="1">
    <citation type="submission" date="2017-04" db="EMBL/GenBank/DDBJ databases">
        <title>Genome deletions in a multicellular cyanobacterial endosymbiont for morphological adaptation in marine diatoms.</title>
        <authorList>
            <person name="Wang Y."/>
            <person name="Gao H."/>
            <person name="Li R."/>
            <person name="Xu X."/>
        </authorList>
    </citation>
    <scope>NUCLEOTIDE SEQUENCE</scope>
    <source>
        <strain evidence="1">FACHB 800</strain>
    </source>
</reference>
<organism evidence="1 2">
    <name type="scientific">Richelia sinica FACHB-800</name>
    <dbReference type="NCBI Taxonomy" id="1357546"/>
    <lineage>
        <taxon>Bacteria</taxon>
        <taxon>Bacillati</taxon>
        <taxon>Cyanobacteriota</taxon>
        <taxon>Cyanophyceae</taxon>
        <taxon>Nostocales</taxon>
        <taxon>Nostocaceae</taxon>
        <taxon>Richelia</taxon>
    </lineage>
</organism>
<sequence length="51" mass="5557">MNIGDILGFTHGHDGDGVKYHIFSPLGCQQKLLTIAIIINVILGDREIPVN</sequence>
<protein>
    <submittedName>
        <fullName evidence="1">Uncharacterized protein</fullName>
    </submittedName>
</protein>
<accession>A0A975T5V9</accession>
<dbReference type="KEGG" id="rsin:B6N60_01385"/>
<name>A0A975T5V9_9NOST</name>
<dbReference type="AlphaFoldDB" id="A0A975T5V9"/>
<evidence type="ECO:0000313" key="1">
    <source>
        <dbReference type="EMBL" id="QXE22699.1"/>
    </source>
</evidence>
<gene>
    <name evidence="1" type="ORF">B6N60_01385</name>
</gene>
<proteinExistence type="predicted"/>
<evidence type="ECO:0000313" key="2">
    <source>
        <dbReference type="Proteomes" id="UP000683511"/>
    </source>
</evidence>